<keyword evidence="1 3" id="KW-0853">WD repeat</keyword>
<feature type="repeat" description="WD" evidence="3">
    <location>
        <begin position="767"/>
        <end position="808"/>
    </location>
</feature>
<feature type="repeat" description="WD" evidence="3">
    <location>
        <begin position="655"/>
        <end position="696"/>
    </location>
</feature>
<dbReference type="InterPro" id="IPR050349">
    <property type="entry name" value="WD_LIS1/nudF_dynein_reg"/>
</dbReference>
<evidence type="ECO:0000313" key="5">
    <source>
        <dbReference type="EMBL" id="KIJ40258.1"/>
    </source>
</evidence>
<organism evidence="5 6">
    <name type="scientific">Sphaerobolus stellatus (strain SS14)</name>
    <dbReference type="NCBI Taxonomy" id="990650"/>
    <lineage>
        <taxon>Eukaryota</taxon>
        <taxon>Fungi</taxon>
        <taxon>Dikarya</taxon>
        <taxon>Basidiomycota</taxon>
        <taxon>Agaricomycotina</taxon>
        <taxon>Agaricomycetes</taxon>
        <taxon>Phallomycetidae</taxon>
        <taxon>Geastrales</taxon>
        <taxon>Sphaerobolaceae</taxon>
        <taxon>Sphaerobolus</taxon>
    </lineage>
</organism>
<feature type="repeat" description="WD" evidence="3">
    <location>
        <begin position="980"/>
        <end position="1021"/>
    </location>
</feature>
<evidence type="ECO:0000256" key="1">
    <source>
        <dbReference type="ARBA" id="ARBA00022574"/>
    </source>
</evidence>
<dbReference type="Pfam" id="PF00400">
    <property type="entry name" value="WD40"/>
    <property type="match status" value="12"/>
</dbReference>
<dbReference type="InterPro" id="IPR056884">
    <property type="entry name" value="NPHP3-like_N"/>
</dbReference>
<dbReference type="InterPro" id="IPR015943">
    <property type="entry name" value="WD40/YVTN_repeat-like_dom_sf"/>
</dbReference>
<dbReference type="AlphaFoldDB" id="A0A0C9UAT2"/>
<dbReference type="SUPFAM" id="SSF50978">
    <property type="entry name" value="WD40 repeat-like"/>
    <property type="match status" value="1"/>
</dbReference>
<gene>
    <name evidence="5" type="ORF">M422DRAFT_174001</name>
</gene>
<dbReference type="InterPro" id="IPR019775">
    <property type="entry name" value="WD40_repeat_CS"/>
</dbReference>
<protein>
    <recommendedName>
        <fullName evidence="4">Nephrocystin 3-like N-terminal domain-containing protein</fullName>
    </recommendedName>
</protein>
<dbReference type="PROSITE" id="PS00678">
    <property type="entry name" value="WD_REPEATS_1"/>
    <property type="match status" value="7"/>
</dbReference>
<dbReference type="PANTHER" id="PTHR44129">
    <property type="entry name" value="WD REPEAT-CONTAINING PROTEIN POP1"/>
    <property type="match status" value="1"/>
</dbReference>
<sequence length="1201" mass="133643">CMPGTRESILNVSENWVYDEKNHNILFITGSPGAGKSAIASSLVSKLGPKKSARFFFNQDSKYFSKPSNVWRTIAYRLAIINQDIGKYLEDFLKKDPSYLENIHRSIDFKNLIVLAFQSIPAERKAQAPPVIIDALDEAKTSGLKEQKEFLQTLVDWAKSLPEFKLIVTSRNYAEIQAVIEPCSFCIHLPTGQAVDITAKNDICTFLAISFQDYKPILKHRFSEVINQLAEYAAGLFIWAKLVTGYITTGPFEYRLDYILTHMEQLGEINNKLDELYTHIFYSVLQGCNPMERRQYEKIFGALIFTKSPLSINILEVIFDAEESEITSTIIHAALGKFRPLLQSFVSEDGDAPLHLCHLSLKDFFQEDAEEGRYRNQSYTQGMKPEKAKRFTHICLGLLRCMNYNLHFNMGQVESSHFSNKDPIEVSGRLSKPLVFACQWWAEHLPDNEDDKGDEEIIEEVEIFLRKYFLYWLEVMSLLGQVPDAGGAMLHAENIFKDLMIGNICRDASHFIFAFKEAIATSTPRIYISALPLAPKKSLIKQYYIQNFPRILGITKGGVEDWVAEIQVLKGHKDRVISVAFSPDGKYIASGSADNTVCIWNAKSGQPVGNPLQGHHEEVMSVAFSSDGKYIVSGSFDKTIQIWNVKTGQAVREPLHGCQSGVRTVAFSPNGKHIVSCSQDKPIQIWDVKTGQTVRKAFQGHENTVFSVAFSPDGKYIVSGSLDKTVRIWNAKTVTFSPDGKYIASGSGDKTVWIWDAKTGEAVGKPLQGHQGLVNSVAFSPDGKHIISGSGDKTIQIWDVKTGKVVGKPLQDQSQVLSVAFSPDGKYIVSGGLYDTIRIWNAKFAKTASEPLHRQTPYQKAVVAFSPDGKHIVTGSLEIQFWDAKTGDAIGEPLQGYQSDATSVAFSPDGKYIVVGSQDNTVQIWNVETRDPVSERMQGHQKVVLLVAFSSDGNQIVSGSFDKTTRIWDAKTGQAIGEPCQGHQGEAWSMALSPNGQHIATGCFDKTIVIWDINTGQGIDGPLPRNQKNTMLSLAFSPDGKYLASGSGFKKIHIWNVETGEAVGEALQGQQSPVISVAFSPDGKEIVSSDGKTIRIHNLGEDILHPTLRTLNDAHGTPFFTNQCILKENGWLCLPITSDPPSEKLLLWIPPEYHRGLWWPGNTMVISEIPLKLDFSLFHHGEDWAACYRDNTCLKCSEHVD</sequence>
<dbReference type="SMART" id="SM00320">
    <property type="entry name" value="WD40"/>
    <property type="match status" value="13"/>
</dbReference>
<keyword evidence="6" id="KW-1185">Reference proteome</keyword>
<feature type="repeat" description="WD" evidence="3">
    <location>
        <begin position="809"/>
        <end position="850"/>
    </location>
</feature>
<dbReference type="EMBL" id="KN837145">
    <property type="protein sequence ID" value="KIJ40258.1"/>
    <property type="molecule type" value="Genomic_DNA"/>
</dbReference>
<dbReference type="InterPro" id="IPR011047">
    <property type="entry name" value="Quinoprotein_ADH-like_sf"/>
</dbReference>
<dbReference type="Pfam" id="PF24883">
    <property type="entry name" value="NPHP3_N"/>
    <property type="match status" value="1"/>
</dbReference>
<evidence type="ECO:0000259" key="4">
    <source>
        <dbReference type="Pfam" id="PF24883"/>
    </source>
</evidence>
<feature type="repeat" description="WD" evidence="3">
    <location>
        <begin position="569"/>
        <end position="610"/>
    </location>
</feature>
<evidence type="ECO:0000256" key="2">
    <source>
        <dbReference type="ARBA" id="ARBA00022737"/>
    </source>
</evidence>
<dbReference type="PROSITE" id="PS50082">
    <property type="entry name" value="WD_REPEATS_2"/>
    <property type="match status" value="11"/>
</dbReference>
<dbReference type="Gene3D" id="2.130.10.10">
    <property type="entry name" value="YVTN repeat-like/Quinoprotein amine dehydrogenase"/>
    <property type="match status" value="4"/>
</dbReference>
<dbReference type="SUPFAM" id="SSF50998">
    <property type="entry name" value="Quinoprotein alcohol dehydrogenase-like"/>
    <property type="match status" value="1"/>
</dbReference>
<feature type="repeat" description="WD" evidence="3">
    <location>
        <begin position="894"/>
        <end position="935"/>
    </location>
</feature>
<proteinExistence type="predicted"/>
<accession>A0A0C9UAT2</accession>
<feature type="repeat" description="WD" evidence="3">
    <location>
        <begin position="734"/>
        <end position="765"/>
    </location>
</feature>
<dbReference type="CDD" id="cd00200">
    <property type="entry name" value="WD40"/>
    <property type="match status" value="2"/>
</dbReference>
<dbReference type="Proteomes" id="UP000054279">
    <property type="component" value="Unassembled WGS sequence"/>
</dbReference>
<feature type="repeat" description="WD" evidence="3">
    <location>
        <begin position="1024"/>
        <end position="1065"/>
    </location>
</feature>
<dbReference type="InterPro" id="IPR027417">
    <property type="entry name" value="P-loop_NTPase"/>
</dbReference>
<dbReference type="HOGENOM" id="CLU_000288_6_3_1"/>
<dbReference type="OrthoDB" id="163438at2759"/>
<feature type="non-terminal residue" evidence="5">
    <location>
        <position position="1"/>
    </location>
</feature>
<evidence type="ECO:0000256" key="3">
    <source>
        <dbReference type="PROSITE-ProRule" id="PRU00221"/>
    </source>
</evidence>
<keyword evidence="2" id="KW-0677">Repeat</keyword>
<dbReference type="PRINTS" id="PR00320">
    <property type="entry name" value="GPROTEINBRPT"/>
</dbReference>
<feature type="repeat" description="WD" evidence="3">
    <location>
        <begin position="937"/>
        <end position="978"/>
    </location>
</feature>
<feature type="domain" description="Nephrocystin 3-like N-terminal" evidence="4">
    <location>
        <begin position="4"/>
        <end position="171"/>
    </location>
</feature>
<dbReference type="InterPro" id="IPR001680">
    <property type="entry name" value="WD40_rpt"/>
</dbReference>
<dbReference type="SUPFAM" id="SSF52540">
    <property type="entry name" value="P-loop containing nucleoside triphosphate hydrolases"/>
    <property type="match status" value="1"/>
</dbReference>
<dbReference type="PROSITE" id="PS50294">
    <property type="entry name" value="WD_REPEATS_REGION"/>
    <property type="match status" value="11"/>
</dbReference>
<reference evidence="5 6" key="1">
    <citation type="submission" date="2014-06" db="EMBL/GenBank/DDBJ databases">
        <title>Evolutionary Origins and Diversification of the Mycorrhizal Mutualists.</title>
        <authorList>
            <consortium name="DOE Joint Genome Institute"/>
            <consortium name="Mycorrhizal Genomics Consortium"/>
            <person name="Kohler A."/>
            <person name="Kuo A."/>
            <person name="Nagy L.G."/>
            <person name="Floudas D."/>
            <person name="Copeland A."/>
            <person name="Barry K.W."/>
            <person name="Cichocki N."/>
            <person name="Veneault-Fourrey C."/>
            <person name="LaButti K."/>
            <person name="Lindquist E.A."/>
            <person name="Lipzen A."/>
            <person name="Lundell T."/>
            <person name="Morin E."/>
            <person name="Murat C."/>
            <person name="Riley R."/>
            <person name="Ohm R."/>
            <person name="Sun H."/>
            <person name="Tunlid A."/>
            <person name="Henrissat B."/>
            <person name="Grigoriev I.V."/>
            <person name="Hibbett D.S."/>
            <person name="Martin F."/>
        </authorList>
    </citation>
    <scope>NUCLEOTIDE SEQUENCE [LARGE SCALE GENOMIC DNA]</scope>
    <source>
        <strain evidence="5 6">SS14</strain>
    </source>
</reference>
<name>A0A0C9UAT2_SPHS4</name>
<feature type="repeat" description="WD" evidence="3">
    <location>
        <begin position="698"/>
        <end position="733"/>
    </location>
</feature>
<evidence type="ECO:0000313" key="6">
    <source>
        <dbReference type="Proteomes" id="UP000054279"/>
    </source>
</evidence>
<dbReference type="InterPro" id="IPR036322">
    <property type="entry name" value="WD40_repeat_dom_sf"/>
</dbReference>
<dbReference type="InterPro" id="IPR020472">
    <property type="entry name" value="WD40_PAC1"/>
</dbReference>
<dbReference type="Gene3D" id="3.40.50.300">
    <property type="entry name" value="P-loop containing nucleotide triphosphate hydrolases"/>
    <property type="match status" value="1"/>
</dbReference>
<feature type="repeat" description="WD" evidence="3">
    <location>
        <begin position="612"/>
        <end position="653"/>
    </location>
</feature>